<dbReference type="EMBL" id="JACHOC010000001">
    <property type="protein sequence ID" value="MBB4620951.1"/>
    <property type="molecule type" value="Genomic_DNA"/>
</dbReference>
<evidence type="ECO:0000313" key="5">
    <source>
        <dbReference type="Proteomes" id="UP000533637"/>
    </source>
</evidence>
<proteinExistence type="predicted"/>
<keyword evidence="1" id="KW-0812">Transmembrane</keyword>
<dbReference type="Pfam" id="PF04773">
    <property type="entry name" value="FecR"/>
    <property type="match status" value="1"/>
</dbReference>
<keyword evidence="1" id="KW-0472">Membrane</keyword>
<dbReference type="Pfam" id="PF16344">
    <property type="entry name" value="FecR_C"/>
    <property type="match status" value="1"/>
</dbReference>
<feature type="domain" description="Protein FecR C-terminal" evidence="3">
    <location>
        <begin position="261"/>
        <end position="322"/>
    </location>
</feature>
<dbReference type="InterPro" id="IPR032508">
    <property type="entry name" value="FecR_C"/>
</dbReference>
<evidence type="ECO:0000259" key="3">
    <source>
        <dbReference type="Pfam" id="PF16344"/>
    </source>
</evidence>
<evidence type="ECO:0000259" key="2">
    <source>
        <dbReference type="Pfam" id="PF04773"/>
    </source>
</evidence>
<reference evidence="4 5" key="1">
    <citation type="submission" date="2020-08" db="EMBL/GenBank/DDBJ databases">
        <title>Genomic Encyclopedia of Type Strains, Phase IV (KMG-IV): sequencing the most valuable type-strain genomes for metagenomic binning, comparative biology and taxonomic classification.</title>
        <authorList>
            <person name="Goeker M."/>
        </authorList>
    </citation>
    <scope>NUCLEOTIDE SEQUENCE [LARGE SCALE GENOMIC DNA]</scope>
    <source>
        <strain evidence="4 5">DSM 102983</strain>
    </source>
</reference>
<organism evidence="4 5">
    <name type="scientific">Parabacteroides faecis</name>
    <dbReference type="NCBI Taxonomy" id="1217282"/>
    <lineage>
        <taxon>Bacteria</taxon>
        <taxon>Pseudomonadati</taxon>
        <taxon>Bacteroidota</taxon>
        <taxon>Bacteroidia</taxon>
        <taxon>Bacteroidales</taxon>
        <taxon>Tannerellaceae</taxon>
        <taxon>Parabacteroides</taxon>
    </lineage>
</organism>
<evidence type="ECO:0000256" key="1">
    <source>
        <dbReference type="SAM" id="Phobius"/>
    </source>
</evidence>
<dbReference type="InterPro" id="IPR006860">
    <property type="entry name" value="FecR"/>
</dbReference>
<dbReference type="RefSeq" id="WP_183669063.1">
    <property type="nucleotide sequence ID" value="NZ_BMPB01000022.1"/>
</dbReference>
<gene>
    <name evidence="4" type="ORF">GGQ57_000825</name>
</gene>
<name>A0ABR6KHQ6_9BACT</name>
<feature type="transmembrane region" description="Helical" evidence="1">
    <location>
        <begin position="84"/>
        <end position="107"/>
    </location>
</feature>
<dbReference type="Gene3D" id="3.55.50.30">
    <property type="match status" value="1"/>
</dbReference>
<dbReference type="Gene3D" id="2.60.120.1440">
    <property type="match status" value="1"/>
</dbReference>
<dbReference type="Proteomes" id="UP000533637">
    <property type="component" value="Unassembled WGS sequence"/>
</dbReference>
<dbReference type="InterPro" id="IPR012373">
    <property type="entry name" value="Ferrdict_sens_TM"/>
</dbReference>
<comment type="caution">
    <text evidence="4">The sequence shown here is derived from an EMBL/GenBank/DDBJ whole genome shotgun (WGS) entry which is preliminary data.</text>
</comment>
<accession>A0ABR6KHQ6</accession>
<dbReference type="PIRSF" id="PIRSF018266">
    <property type="entry name" value="FecR"/>
    <property type="match status" value="1"/>
</dbReference>
<protein>
    <submittedName>
        <fullName evidence="4">Ferric-dicitrate binding protein FerR (Iron transport regulator)</fullName>
    </submittedName>
</protein>
<dbReference type="PANTHER" id="PTHR30273">
    <property type="entry name" value="PERIPLASMIC SIGNAL SENSOR AND SIGMA FACTOR ACTIVATOR FECR-RELATED"/>
    <property type="match status" value="1"/>
</dbReference>
<sequence length="340" mass="39153">MDTQKHIDEQALLDYFSGTLSPVQKQEVEAWIQETEENRKIARDIEYIYFATDTINTIKSIDSTKALKEVKVRFSKKENNKRSFILQLQRIAAILVIPLLISTLYYATKEEPVEFIEIRTNPGMVATVNLPDGSKVWLNSRSYLKHPQKFTGDTRNVEMEGEAYFSVQKDKSKKFIVNTPFNLKAEVLGTEFNMEAYKESNKVVTTLISGSVRLSFQNKNNTEETMIMKPNDEISYNSKTRGVSLSKPYLPTLTAWKDGLVIFRNTPFEDALNVLSKRFNVEFIVKNDLLYENSFTGPFDGQHLHLILEHFRLSSGIHYKFVDPETGTDKISEKTIVELY</sequence>
<feature type="domain" description="FecR protein" evidence="2">
    <location>
        <begin position="117"/>
        <end position="213"/>
    </location>
</feature>
<dbReference type="PANTHER" id="PTHR30273:SF2">
    <property type="entry name" value="PROTEIN FECR"/>
    <property type="match status" value="1"/>
</dbReference>
<evidence type="ECO:0000313" key="4">
    <source>
        <dbReference type="EMBL" id="MBB4620951.1"/>
    </source>
</evidence>
<keyword evidence="5" id="KW-1185">Reference proteome</keyword>
<keyword evidence="1" id="KW-1133">Transmembrane helix</keyword>